<dbReference type="Proteomes" id="UP000233325">
    <property type="component" value="Unassembled WGS sequence"/>
</dbReference>
<protein>
    <submittedName>
        <fullName evidence="3">Uncharacterized protein</fullName>
    </submittedName>
</protein>
<keyword evidence="2" id="KW-1133">Transmembrane helix</keyword>
<evidence type="ECO:0000313" key="4">
    <source>
        <dbReference type="Proteomes" id="UP000233325"/>
    </source>
</evidence>
<dbReference type="EMBL" id="PHAH01000057">
    <property type="protein sequence ID" value="PKM87064.1"/>
    <property type="molecule type" value="Genomic_DNA"/>
</dbReference>
<proteinExistence type="predicted"/>
<keyword evidence="2" id="KW-0472">Membrane</keyword>
<feature type="compositionally biased region" description="Basic and acidic residues" evidence="1">
    <location>
        <begin position="240"/>
        <end position="253"/>
    </location>
</feature>
<dbReference type="AlphaFoldDB" id="A0A2N2DX71"/>
<evidence type="ECO:0000256" key="2">
    <source>
        <dbReference type="SAM" id="Phobius"/>
    </source>
</evidence>
<evidence type="ECO:0000256" key="1">
    <source>
        <dbReference type="SAM" id="MobiDB-lite"/>
    </source>
</evidence>
<feature type="compositionally biased region" description="Acidic residues" evidence="1">
    <location>
        <begin position="254"/>
        <end position="263"/>
    </location>
</feature>
<accession>A0A2N2DX71</accession>
<feature type="region of interest" description="Disordered" evidence="1">
    <location>
        <begin position="231"/>
        <end position="263"/>
    </location>
</feature>
<name>A0A2N2DX71_9BACT</name>
<organism evidence="3 4">
    <name type="scientific">Candidatus Falkowbacteria bacterium HGW-Falkowbacteria-2</name>
    <dbReference type="NCBI Taxonomy" id="2013769"/>
    <lineage>
        <taxon>Bacteria</taxon>
        <taxon>Candidatus Falkowiibacteriota</taxon>
    </lineage>
</organism>
<feature type="transmembrane region" description="Helical" evidence="2">
    <location>
        <begin position="9"/>
        <end position="29"/>
    </location>
</feature>
<comment type="caution">
    <text evidence="3">The sequence shown here is derived from an EMBL/GenBank/DDBJ whole genome shotgun (WGS) entry which is preliminary data.</text>
</comment>
<gene>
    <name evidence="3" type="ORF">CVU83_03435</name>
</gene>
<keyword evidence="2" id="KW-0812">Transmembrane</keyword>
<sequence length="263" mass="30655">MKYIYSRRILFFSILALIFIVAAFVPQIINGSILGFGEEASETIIIGGLLIAAFLINSMCFKEYWRLHRYQVNLEDRLQDTFKYIGSVNLQMEEMRQAFTNFKKYPENKKDIRTVFVYFAEKILSMVNTDWVIIRVIDMKTGRTIREDKFARNNQAVEYGKIENNEIISGKCKDDRCTIVKSEQENINIKAYCILSAKLNNKDQEFFVRSIINQLEMMYIVFSSLNKNTKTGINNGESNGNREAEMTPEKQGEPDEDDEYNQQ</sequence>
<evidence type="ECO:0000313" key="3">
    <source>
        <dbReference type="EMBL" id="PKM87064.1"/>
    </source>
</evidence>
<feature type="transmembrane region" description="Helical" evidence="2">
    <location>
        <begin position="44"/>
        <end position="61"/>
    </location>
</feature>
<reference evidence="3 4" key="1">
    <citation type="journal article" date="2017" name="ISME J.">
        <title>Potential for microbial H2 and metal transformations associated with novel bacteria and archaea in deep terrestrial subsurface sediments.</title>
        <authorList>
            <person name="Hernsdorf A.W."/>
            <person name="Amano Y."/>
            <person name="Miyakawa K."/>
            <person name="Ise K."/>
            <person name="Suzuki Y."/>
            <person name="Anantharaman K."/>
            <person name="Probst A."/>
            <person name="Burstein D."/>
            <person name="Thomas B.C."/>
            <person name="Banfield J.F."/>
        </authorList>
    </citation>
    <scope>NUCLEOTIDE SEQUENCE [LARGE SCALE GENOMIC DNA]</scope>
    <source>
        <strain evidence="3">HGW-Falkowbacteria-2</strain>
    </source>
</reference>